<dbReference type="GO" id="GO:0005385">
    <property type="term" value="F:zinc ion transmembrane transporter activity"/>
    <property type="evidence" value="ECO:0007669"/>
    <property type="project" value="TreeGrafter"/>
</dbReference>
<dbReference type="InterPro" id="IPR058533">
    <property type="entry name" value="Cation_efflux_TM"/>
</dbReference>
<evidence type="ECO:0000256" key="3">
    <source>
        <dbReference type="ARBA" id="ARBA00022906"/>
    </source>
</evidence>
<feature type="transmembrane region" description="Helical" evidence="6">
    <location>
        <begin position="82"/>
        <end position="100"/>
    </location>
</feature>
<keyword evidence="3" id="KW-0864">Zinc transport</keyword>
<feature type="transmembrane region" description="Helical" evidence="6">
    <location>
        <begin position="106"/>
        <end position="128"/>
    </location>
</feature>
<keyword evidence="2 6" id="KW-0812">Transmembrane</keyword>
<evidence type="ECO:0000259" key="7">
    <source>
        <dbReference type="Pfam" id="PF01545"/>
    </source>
</evidence>
<keyword evidence="4 6" id="KW-1133">Transmembrane helix</keyword>
<dbReference type="EMBL" id="CP036525">
    <property type="protein sequence ID" value="QDT05129.1"/>
    <property type="molecule type" value="Genomic_DNA"/>
</dbReference>
<dbReference type="InterPro" id="IPR027469">
    <property type="entry name" value="Cation_efflux_TMD_sf"/>
</dbReference>
<keyword evidence="3" id="KW-0406">Ion transport</keyword>
<dbReference type="PANTHER" id="PTHR11562">
    <property type="entry name" value="CATION EFFLUX PROTEIN/ ZINC TRANSPORTER"/>
    <property type="match status" value="1"/>
</dbReference>
<sequence length="200" mass="20654">MTDCGCELEAEGDAQRRTLRVVLAINAAMFVVEIIAGVLASSTGLIADSLDMLADASVYAISLYAVGRAANIRRNAATASGVLQLALGFGVLIEAVRRFIGGGEPIGVAMMAMGFIALIANSFCLWLIAKHKGGDVNFRASYIFSANDVIANIGVIVSGLIVKLTGSQIPDLVIGILIAGVVIRGGIKILRMAGSGTETS</sequence>
<evidence type="ECO:0000313" key="9">
    <source>
        <dbReference type="Proteomes" id="UP000318538"/>
    </source>
</evidence>
<dbReference type="Gene3D" id="1.20.1510.10">
    <property type="entry name" value="Cation efflux protein transmembrane domain"/>
    <property type="match status" value="1"/>
</dbReference>
<feature type="transmembrane region" description="Helical" evidence="6">
    <location>
        <begin position="168"/>
        <end position="187"/>
    </location>
</feature>
<dbReference type="InterPro" id="IPR002524">
    <property type="entry name" value="Cation_efflux"/>
</dbReference>
<comment type="subcellular location">
    <subcellularLocation>
        <location evidence="1">Membrane</location>
        <topology evidence="1">Multi-pass membrane protein</topology>
    </subcellularLocation>
</comment>
<evidence type="ECO:0000313" key="8">
    <source>
        <dbReference type="EMBL" id="QDT05129.1"/>
    </source>
</evidence>
<keyword evidence="5 6" id="KW-0472">Membrane</keyword>
<dbReference type="InterPro" id="IPR050681">
    <property type="entry name" value="CDF/SLC30A"/>
</dbReference>
<dbReference type="AlphaFoldDB" id="A0A517NDC1"/>
<dbReference type="PANTHER" id="PTHR11562:SF17">
    <property type="entry name" value="RE54080P-RELATED"/>
    <property type="match status" value="1"/>
</dbReference>
<dbReference type="KEGG" id="rlc:K227x_35280"/>
<dbReference type="NCBIfam" id="TIGR01297">
    <property type="entry name" value="CDF"/>
    <property type="match status" value="1"/>
</dbReference>
<evidence type="ECO:0000256" key="5">
    <source>
        <dbReference type="ARBA" id="ARBA00023136"/>
    </source>
</evidence>
<name>A0A517NDC1_9BACT</name>
<dbReference type="OrthoDB" id="9799649at2"/>
<accession>A0A517NDC1</accession>
<proteinExistence type="predicted"/>
<gene>
    <name evidence="8" type="primary">czcD_1</name>
    <name evidence="8" type="ORF">K227x_35280</name>
</gene>
<feature type="transmembrane region" description="Helical" evidence="6">
    <location>
        <begin position="140"/>
        <end position="162"/>
    </location>
</feature>
<dbReference type="Pfam" id="PF01545">
    <property type="entry name" value="Cation_efflux"/>
    <property type="match status" value="1"/>
</dbReference>
<evidence type="ECO:0000256" key="6">
    <source>
        <dbReference type="SAM" id="Phobius"/>
    </source>
</evidence>
<dbReference type="SUPFAM" id="SSF161111">
    <property type="entry name" value="Cation efflux protein transmembrane domain-like"/>
    <property type="match status" value="1"/>
</dbReference>
<dbReference type="GO" id="GO:0005886">
    <property type="term" value="C:plasma membrane"/>
    <property type="evidence" value="ECO:0007669"/>
    <property type="project" value="TreeGrafter"/>
</dbReference>
<keyword evidence="9" id="KW-1185">Reference proteome</keyword>
<reference evidence="8 9" key="1">
    <citation type="submission" date="2019-02" db="EMBL/GenBank/DDBJ databases">
        <title>Deep-cultivation of Planctomycetes and their phenomic and genomic characterization uncovers novel biology.</title>
        <authorList>
            <person name="Wiegand S."/>
            <person name="Jogler M."/>
            <person name="Boedeker C."/>
            <person name="Pinto D."/>
            <person name="Vollmers J."/>
            <person name="Rivas-Marin E."/>
            <person name="Kohn T."/>
            <person name="Peeters S.H."/>
            <person name="Heuer A."/>
            <person name="Rast P."/>
            <person name="Oberbeckmann S."/>
            <person name="Bunk B."/>
            <person name="Jeske O."/>
            <person name="Meyerdierks A."/>
            <person name="Storesund J.E."/>
            <person name="Kallscheuer N."/>
            <person name="Luecker S."/>
            <person name="Lage O.M."/>
            <person name="Pohl T."/>
            <person name="Merkel B.J."/>
            <person name="Hornburger P."/>
            <person name="Mueller R.-W."/>
            <person name="Bruemmer F."/>
            <person name="Labrenz M."/>
            <person name="Spormann A.M."/>
            <person name="Op den Camp H."/>
            <person name="Overmann J."/>
            <person name="Amann R."/>
            <person name="Jetten M.S.M."/>
            <person name="Mascher T."/>
            <person name="Medema M.H."/>
            <person name="Devos D.P."/>
            <person name="Kaster A.-K."/>
            <person name="Ovreas L."/>
            <person name="Rohde M."/>
            <person name="Galperin M.Y."/>
            <person name="Jogler C."/>
        </authorList>
    </citation>
    <scope>NUCLEOTIDE SEQUENCE [LARGE SCALE GENOMIC DNA]</scope>
    <source>
        <strain evidence="8 9">K22_7</strain>
    </source>
</reference>
<organism evidence="8 9">
    <name type="scientific">Rubripirellula lacrimiformis</name>
    <dbReference type="NCBI Taxonomy" id="1930273"/>
    <lineage>
        <taxon>Bacteria</taxon>
        <taxon>Pseudomonadati</taxon>
        <taxon>Planctomycetota</taxon>
        <taxon>Planctomycetia</taxon>
        <taxon>Pirellulales</taxon>
        <taxon>Pirellulaceae</taxon>
        <taxon>Rubripirellula</taxon>
    </lineage>
</organism>
<keyword evidence="3" id="KW-0862">Zinc</keyword>
<feature type="domain" description="Cation efflux protein transmembrane" evidence="7">
    <location>
        <begin position="20"/>
        <end position="192"/>
    </location>
</feature>
<protein>
    <submittedName>
        <fullName evidence="8">Cadmium, cobalt and zinc/H(+)-K(+) antiporter</fullName>
    </submittedName>
</protein>
<dbReference type="RefSeq" id="WP_145171065.1">
    <property type="nucleotide sequence ID" value="NZ_CP036525.1"/>
</dbReference>
<evidence type="ECO:0000256" key="4">
    <source>
        <dbReference type="ARBA" id="ARBA00022989"/>
    </source>
</evidence>
<feature type="transmembrane region" description="Helical" evidence="6">
    <location>
        <begin position="21"/>
        <end position="40"/>
    </location>
</feature>
<keyword evidence="3" id="KW-0813">Transport</keyword>
<evidence type="ECO:0000256" key="1">
    <source>
        <dbReference type="ARBA" id="ARBA00004141"/>
    </source>
</evidence>
<feature type="transmembrane region" description="Helical" evidence="6">
    <location>
        <begin position="52"/>
        <end position="70"/>
    </location>
</feature>
<dbReference type="Proteomes" id="UP000318538">
    <property type="component" value="Chromosome"/>
</dbReference>
<evidence type="ECO:0000256" key="2">
    <source>
        <dbReference type="ARBA" id="ARBA00022692"/>
    </source>
</evidence>